<keyword evidence="10" id="KW-1185">Reference proteome</keyword>
<evidence type="ECO:0000256" key="3">
    <source>
        <dbReference type="ARBA" id="ARBA00022552"/>
    </source>
</evidence>
<dbReference type="Pfam" id="PF03587">
    <property type="entry name" value="EMG1"/>
    <property type="match status" value="1"/>
</dbReference>
<keyword evidence="7" id="KW-0699">rRNA-binding</keyword>
<dbReference type="OMA" id="VACAKVC"/>
<dbReference type="GO" id="GO:0070475">
    <property type="term" value="P:rRNA base methylation"/>
    <property type="evidence" value="ECO:0007669"/>
    <property type="project" value="InterPro"/>
</dbReference>
<evidence type="ECO:0000256" key="2">
    <source>
        <dbReference type="ARBA" id="ARBA00022517"/>
    </source>
</evidence>
<proteinExistence type="inferred from homology"/>
<dbReference type="PANTHER" id="PTHR12636">
    <property type="entry name" value="NEP1/MRA1"/>
    <property type="match status" value="1"/>
</dbReference>
<dbReference type="GeneID" id="93610395"/>
<dbReference type="GO" id="GO:0019843">
    <property type="term" value="F:rRNA binding"/>
    <property type="evidence" value="ECO:0007669"/>
    <property type="project" value="UniProtKB-KW"/>
</dbReference>
<dbReference type="RefSeq" id="XP_067514115.1">
    <property type="nucleotide sequence ID" value="XM_067658014.1"/>
</dbReference>
<dbReference type="Proteomes" id="UP000009138">
    <property type="component" value="Unassembled WGS sequence"/>
</dbReference>
<keyword evidence="2" id="KW-0690">Ribosome biogenesis</keyword>
<evidence type="ECO:0000256" key="7">
    <source>
        <dbReference type="ARBA" id="ARBA00022730"/>
    </source>
</evidence>
<keyword evidence="3" id="KW-0698">rRNA processing</keyword>
<protein>
    <recommendedName>
        <fullName evidence="11">Nep1-domain-containing protein</fullName>
    </recommendedName>
</protein>
<organism evidence="9 10">
    <name type="scientific">Rhizopus delemar (strain RA 99-880 / ATCC MYA-4621 / FGSC 9543 / NRRL 43880)</name>
    <name type="common">Mucormycosis agent</name>
    <name type="synonym">Rhizopus arrhizus var. delemar</name>
    <dbReference type="NCBI Taxonomy" id="246409"/>
    <lineage>
        <taxon>Eukaryota</taxon>
        <taxon>Fungi</taxon>
        <taxon>Fungi incertae sedis</taxon>
        <taxon>Mucoromycota</taxon>
        <taxon>Mucoromycotina</taxon>
        <taxon>Mucoromycetes</taxon>
        <taxon>Mucorales</taxon>
        <taxon>Mucorineae</taxon>
        <taxon>Rhizopodaceae</taxon>
        <taxon>Rhizopus</taxon>
    </lineage>
</organism>
<dbReference type="InterPro" id="IPR029026">
    <property type="entry name" value="tRNA_m1G_MTases_N"/>
</dbReference>
<dbReference type="InterPro" id="IPR005304">
    <property type="entry name" value="Rbsml_bgen_MeTrfase_EMG1/NEP1"/>
</dbReference>
<keyword evidence="5" id="KW-0808">Transferase</keyword>
<evidence type="ECO:0000256" key="6">
    <source>
        <dbReference type="ARBA" id="ARBA00022691"/>
    </source>
</evidence>
<accession>I1BR89</accession>
<dbReference type="STRING" id="246409.I1BR89"/>
<dbReference type="InterPro" id="IPR029028">
    <property type="entry name" value="Alpha/beta_knot_MTases"/>
</dbReference>
<evidence type="ECO:0000256" key="8">
    <source>
        <dbReference type="ARBA" id="ARBA00022884"/>
    </source>
</evidence>
<evidence type="ECO:0000313" key="10">
    <source>
        <dbReference type="Proteomes" id="UP000009138"/>
    </source>
</evidence>
<keyword evidence="6" id="KW-0949">S-adenosyl-L-methionine</keyword>
<gene>
    <name evidence="9" type="ORF">RO3G_03424</name>
</gene>
<evidence type="ECO:0000256" key="4">
    <source>
        <dbReference type="ARBA" id="ARBA00022603"/>
    </source>
</evidence>
<dbReference type="Gene3D" id="3.40.1280.10">
    <property type="match status" value="1"/>
</dbReference>
<dbReference type="OrthoDB" id="269804at2759"/>
<keyword evidence="4" id="KW-0489">Methyltransferase</keyword>
<dbReference type="eggNOG" id="KOG3073">
    <property type="taxonomic scope" value="Eukaryota"/>
</dbReference>
<dbReference type="VEuPathDB" id="FungiDB:RO3G_03424"/>
<evidence type="ECO:0000256" key="1">
    <source>
        <dbReference type="ARBA" id="ARBA00008115"/>
    </source>
</evidence>
<name>I1BR89_RHIO9</name>
<evidence type="ECO:0000313" key="9">
    <source>
        <dbReference type="EMBL" id="EIE78719.1"/>
    </source>
</evidence>
<dbReference type="SUPFAM" id="SSF75217">
    <property type="entry name" value="alpha/beta knot"/>
    <property type="match status" value="1"/>
</dbReference>
<dbReference type="AlphaFoldDB" id="I1BR89"/>
<dbReference type="InParanoid" id="I1BR89"/>
<comment type="similarity">
    <text evidence="1">Belongs to the class IV-like SAM-binding methyltransferase superfamily. RNA methyltransferase NEP1 family.</text>
</comment>
<dbReference type="GO" id="GO:0070037">
    <property type="term" value="F:rRNA (pseudouridine) methyltransferase activity"/>
    <property type="evidence" value="ECO:0007669"/>
    <property type="project" value="InterPro"/>
</dbReference>
<evidence type="ECO:0000256" key="5">
    <source>
        <dbReference type="ARBA" id="ARBA00022679"/>
    </source>
</evidence>
<evidence type="ECO:0008006" key="11">
    <source>
        <dbReference type="Google" id="ProtNLM"/>
    </source>
</evidence>
<dbReference type="PANTHER" id="PTHR12636:SF5">
    <property type="entry name" value="RIBOSOMAL RNA SMALL SUBUNIT METHYLTRANSFERASE NEP1"/>
    <property type="match status" value="1"/>
</dbReference>
<dbReference type="EMBL" id="CH476733">
    <property type="protein sequence ID" value="EIE78719.1"/>
    <property type="molecule type" value="Genomic_DNA"/>
</dbReference>
<sequence>MAEDSSWHEAPTQDHEVVPQSRKVIIVLENASLEAARLSTRFDTKMQLLNCDEHQSVLKKLGRDIADARPDIVHQVYIHTAKGVVIRINPACRIPRTIKRFSGLMVQLLERGCIKGDVEGNVTLLDIVPGPVQQYFPQNSKILAKVKLYDYFKQLPDGQPVVIAVGAMAKGPDTFADDYAREKIGISQYALSASVACGKVCCAFEDLWDIM</sequence>
<dbReference type="CDD" id="cd18088">
    <property type="entry name" value="Nep1-like"/>
    <property type="match status" value="1"/>
</dbReference>
<keyword evidence="8" id="KW-0694">RNA-binding</keyword>
<dbReference type="GO" id="GO:0032040">
    <property type="term" value="C:small-subunit processome"/>
    <property type="evidence" value="ECO:0007669"/>
    <property type="project" value="TreeGrafter"/>
</dbReference>
<reference evidence="9 10" key="1">
    <citation type="journal article" date="2009" name="PLoS Genet.">
        <title>Genomic analysis of the basal lineage fungus Rhizopus oryzae reveals a whole-genome duplication.</title>
        <authorList>
            <person name="Ma L.-J."/>
            <person name="Ibrahim A.S."/>
            <person name="Skory C."/>
            <person name="Grabherr M.G."/>
            <person name="Burger G."/>
            <person name="Butler M."/>
            <person name="Elias M."/>
            <person name="Idnurm A."/>
            <person name="Lang B.F."/>
            <person name="Sone T."/>
            <person name="Abe A."/>
            <person name="Calvo S.E."/>
            <person name="Corrochano L.M."/>
            <person name="Engels R."/>
            <person name="Fu J."/>
            <person name="Hansberg W."/>
            <person name="Kim J.-M."/>
            <person name="Kodira C.D."/>
            <person name="Koehrsen M.J."/>
            <person name="Liu B."/>
            <person name="Miranda-Saavedra D."/>
            <person name="O'Leary S."/>
            <person name="Ortiz-Castellanos L."/>
            <person name="Poulter R."/>
            <person name="Rodriguez-Romero J."/>
            <person name="Ruiz-Herrera J."/>
            <person name="Shen Y.-Q."/>
            <person name="Zeng Q."/>
            <person name="Galagan J."/>
            <person name="Birren B.W."/>
            <person name="Cuomo C.A."/>
            <person name="Wickes B.L."/>
        </authorList>
    </citation>
    <scope>NUCLEOTIDE SEQUENCE [LARGE SCALE GENOMIC DNA]</scope>
    <source>
        <strain evidence="10">RA 99-880 / ATCC MYA-4621 / FGSC 9543 / NRRL 43880</strain>
    </source>
</reference>